<feature type="region of interest" description="Disordered" evidence="8">
    <location>
        <begin position="384"/>
        <end position="473"/>
    </location>
</feature>
<dbReference type="PROSITE" id="PS00039">
    <property type="entry name" value="DEAD_ATP_HELICASE"/>
    <property type="match status" value="1"/>
</dbReference>
<dbReference type="RefSeq" id="WP_240591710.1">
    <property type="nucleotide sequence ID" value="NZ_JAKUDL010000005.1"/>
</dbReference>
<name>A0AAJ1BIQ0_9GAMM</name>
<dbReference type="CDD" id="cd00268">
    <property type="entry name" value="DEADc"/>
    <property type="match status" value="1"/>
</dbReference>
<keyword evidence="4 7" id="KW-0067">ATP-binding</keyword>
<organism evidence="12 13">
    <name type="scientific">Shewanella zhuhaiensis</name>
    <dbReference type="NCBI Taxonomy" id="2919576"/>
    <lineage>
        <taxon>Bacteria</taxon>
        <taxon>Pseudomonadati</taxon>
        <taxon>Pseudomonadota</taxon>
        <taxon>Gammaproteobacteria</taxon>
        <taxon>Alteromonadales</taxon>
        <taxon>Shewanellaceae</taxon>
        <taxon>Shewanella</taxon>
    </lineage>
</organism>
<evidence type="ECO:0000256" key="8">
    <source>
        <dbReference type="SAM" id="MobiDB-lite"/>
    </source>
</evidence>
<feature type="domain" description="DEAD-box RNA helicase Q" evidence="11">
    <location>
        <begin position="1"/>
        <end position="29"/>
    </location>
</feature>
<dbReference type="InterPro" id="IPR001650">
    <property type="entry name" value="Helicase_C-like"/>
</dbReference>
<dbReference type="PROSITE" id="PS51192">
    <property type="entry name" value="HELICASE_ATP_BIND_1"/>
    <property type="match status" value="1"/>
</dbReference>
<dbReference type="PROSITE" id="PS51195">
    <property type="entry name" value="Q_MOTIF"/>
    <property type="match status" value="1"/>
</dbReference>
<comment type="caution">
    <text evidence="12">The sequence shown here is derived from an EMBL/GenBank/DDBJ whole genome shotgun (WGS) entry which is preliminary data.</text>
</comment>
<evidence type="ECO:0000313" key="13">
    <source>
        <dbReference type="Proteomes" id="UP001297581"/>
    </source>
</evidence>
<dbReference type="PANTHER" id="PTHR47959">
    <property type="entry name" value="ATP-DEPENDENT RNA HELICASE RHLE-RELATED"/>
    <property type="match status" value="1"/>
</dbReference>
<evidence type="ECO:0000313" key="12">
    <source>
        <dbReference type="EMBL" id="MCH4295515.1"/>
    </source>
</evidence>
<comment type="similarity">
    <text evidence="5 7">Belongs to the DEAD box helicase family.</text>
</comment>
<evidence type="ECO:0000259" key="11">
    <source>
        <dbReference type="PROSITE" id="PS51195"/>
    </source>
</evidence>
<evidence type="ECO:0000256" key="7">
    <source>
        <dbReference type="RuleBase" id="RU000492"/>
    </source>
</evidence>
<dbReference type="InterPro" id="IPR014001">
    <property type="entry name" value="Helicase_ATP-bd"/>
</dbReference>
<sequence length="473" mass="50979">MTFSSLGLSPALTETVSRLGYQTPTDIQTQAIAAMLKGADVLAIAETGSGKTAAFALPILEQLLRHPSAPVESQSAQRLQLEALYASRAASRLRALVLVPTRELAEQVAVSVNRYAGDSGLVALAVYGGVNIRAQTRALAEGVDVLVATPGRLWDLICHFGLSLDAVRYLVLDEADRMLDMGFAPAIDKIRTRLGAHQSALFSASFGERERALAQRWLRQPVTVETAGTGTTPEQLSVELFHLDRRRWAEWLAELVGKRNYGQTLVFVGTKDSANNLVRELKLDGLRAEAFHGDKTQGARRRGLDEFKRSAVRLLVATDVAARGLDIAKLPVVISLGMPHSEEDLLHRLGRSARAGNAGHAIVVLERDDKAGLAQLAAVCPGLPEAVTPAGYGPKDPLPERYRNQQGGNQPSGNQQGRNSKSANTSARSSTRKAAQGTGKPRQRSSDRPGKDQRPARSSEKGRSNSGRSGWQK</sequence>
<dbReference type="GO" id="GO:0003676">
    <property type="term" value="F:nucleic acid binding"/>
    <property type="evidence" value="ECO:0007669"/>
    <property type="project" value="InterPro"/>
</dbReference>
<dbReference type="InterPro" id="IPR044742">
    <property type="entry name" value="DEAD/DEAH_RhlB"/>
</dbReference>
<dbReference type="Pfam" id="PF00271">
    <property type="entry name" value="Helicase_C"/>
    <property type="match status" value="1"/>
</dbReference>
<dbReference type="EMBL" id="JAKUDL010000005">
    <property type="protein sequence ID" value="MCH4295515.1"/>
    <property type="molecule type" value="Genomic_DNA"/>
</dbReference>
<accession>A0AAJ1BIQ0</accession>
<reference evidence="12 13" key="1">
    <citation type="submission" date="2022-02" db="EMBL/GenBank/DDBJ databases">
        <title>The genome sequence of Shewanella sp. 3B26.</title>
        <authorList>
            <person name="Du J."/>
        </authorList>
    </citation>
    <scope>NUCLEOTIDE SEQUENCE [LARGE SCALE GENOMIC DNA]</scope>
    <source>
        <strain evidence="12 13">3B26</strain>
    </source>
</reference>
<dbReference type="Proteomes" id="UP001297581">
    <property type="component" value="Unassembled WGS sequence"/>
</dbReference>
<dbReference type="InterPro" id="IPR050079">
    <property type="entry name" value="DEAD_box_RNA_helicase"/>
</dbReference>
<evidence type="ECO:0000256" key="1">
    <source>
        <dbReference type="ARBA" id="ARBA00022741"/>
    </source>
</evidence>
<feature type="compositionally biased region" description="Polar residues" evidence="8">
    <location>
        <begin position="421"/>
        <end position="433"/>
    </location>
</feature>
<proteinExistence type="inferred from homology"/>
<keyword evidence="3 7" id="KW-0347">Helicase</keyword>
<dbReference type="InterPro" id="IPR027417">
    <property type="entry name" value="P-loop_NTPase"/>
</dbReference>
<protein>
    <submittedName>
        <fullName evidence="12">DEAD/DEAH box helicase</fullName>
    </submittedName>
</protein>
<evidence type="ECO:0000256" key="5">
    <source>
        <dbReference type="ARBA" id="ARBA00038437"/>
    </source>
</evidence>
<evidence type="ECO:0000259" key="10">
    <source>
        <dbReference type="PROSITE" id="PS51194"/>
    </source>
</evidence>
<dbReference type="GO" id="GO:0005524">
    <property type="term" value="F:ATP binding"/>
    <property type="evidence" value="ECO:0007669"/>
    <property type="project" value="UniProtKB-KW"/>
</dbReference>
<dbReference type="CDD" id="cd18787">
    <property type="entry name" value="SF2_C_DEAD"/>
    <property type="match status" value="1"/>
</dbReference>
<dbReference type="GO" id="GO:0005829">
    <property type="term" value="C:cytosol"/>
    <property type="evidence" value="ECO:0007669"/>
    <property type="project" value="TreeGrafter"/>
</dbReference>
<dbReference type="SUPFAM" id="SSF52540">
    <property type="entry name" value="P-loop containing nucleoside triphosphate hydrolases"/>
    <property type="match status" value="1"/>
</dbReference>
<evidence type="ECO:0000256" key="3">
    <source>
        <dbReference type="ARBA" id="ARBA00022806"/>
    </source>
</evidence>
<dbReference type="PANTHER" id="PTHR47959:SF13">
    <property type="entry name" value="ATP-DEPENDENT RNA HELICASE RHLE"/>
    <property type="match status" value="1"/>
</dbReference>
<dbReference type="PROSITE" id="PS51194">
    <property type="entry name" value="HELICASE_CTER"/>
    <property type="match status" value="1"/>
</dbReference>
<dbReference type="InterPro" id="IPR014014">
    <property type="entry name" value="RNA_helicase_DEAD_Q_motif"/>
</dbReference>
<feature type="short sequence motif" description="Q motif" evidence="6">
    <location>
        <begin position="1"/>
        <end position="29"/>
    </location>
</feature>
<feature type="compositionally biased region" description="Polar residues" evidence="8">
    <location>
        <begin position="464"/>
        <end position="473"/>
    </location>
</feature>
<dbReference type="Pfam" id="PF00270">
    <property type="entry name" value="DEAD"/>
    <property type="match status" value="1"/>
</dbReference>
<evidence type="ECO:0000256" key="4">
    <source>
        <dbReference type="ARBA" id="ARBA00022840"/>
    </source>
</evidence>
<keyword evidence="1 7" id="KW-0547">Nucleotide-binding</keyword>
<feature type="domain" description="Helicase ATP-binding" evidence="9">
    <location>
        <begin position="32"/>
        <end position="224"/>
    </location>
</feature>
<dbReference type="InterPro" id="IPR000629">
    <property type="entry name" value="RNA-helicase_DEAD-box_CS"/>
</dbReference>
<evidence type="ECO:0000256" key="6">
    <source>
        <dbReference type="PROSITE-ProRule" id="PRU00552"/>
    </source>
</evidence>
<dbReference type="GO" id="GO:0003724">
    <property type="term" value="F:RNA helicase activity"/>
    <property type="evidence" value="ECO:0007669"/>
    <property type="project" value="InterPro"/>
</dbReference>
<keyword evidence="13" id="KW-1185">Reference proteome</keyword>
<dbReference type="Gene3D" id="3.40.50.300">
    <property type="entry name" value="P-loop containing nucleotide triphosphate hydrolases"/>
    <property type="match status" value="2"/>
</dbReference>
<keyword evidence="2 7" id="KW-0378">Hydrolase</keyword>
<dbReference type="SMART" id="SM00487">
    <property type="entry name" value="DEXDc"/>
    <property type="match status" value="1"/>
</dbReference>
<feature type="compositionally biased region" description="Basic and acidic residues" evidence="8">
    <location>
        <begin position="444"/>
        <end position="463"/>
    </location>
</feature>
<evidence type="ECO:0000259" key="9">
    <source>
        <dbReference type="PROSITE" id="PS51192"/>
    </source>
</evidence>
<feature type="domain" description="Helicase C-terminal" evidence="10">
    <location>
        <begin position="248"/>
        <end position="406"/>
    </location>
</feature>
<dbReference type="SMART" id="SM00490">
    <property type="entry name" value="HELICc"/>
    <property type="match status" value="1"/>
</dbReference>
<dbReference type="InterPro" id="IPR011545">
    <property type="entry name" value="DEAD/DEAH_box_helicase_dom"/>
</dbReference>
<feature type="compositionally biased region" description="Low complexity" evidence="8">
    <location>
        <begin position="404"/>
        <end position="420"/>
    </location>
</feature>
<dbReference type="GO" id="GO:0016787">
    <property type="term" value="F:hydrolase activity"/>
    <property type="evidence" value="ECO:0007669"/>
    <property type="project" value="UniProtKB-KW"/>
</dbReference>
<evidence type="ECO:0000256" key="2">
    <source>
        <dbReference type="ARBA" id="ARBA00022801"/>
    </source>
</evidence>
<gene>
    <name evidence="12" type="ORF">MJ923_14500</name>
</gene>
<dbReference type="AlphaFoldDB" id="A0AAJ1BIQ0"/>